<comment type="caution">
    <text evidence="2">The sequence shown here is derived from an EMBL/GenBank/DDBJ whole genome shotgun (WGS) entry which is preliminary data.</text>
</comment>
<dbReference type="RefSeq" id="WP_135418918.1">
    <property type="nucleotide sequence ID" value="NZ_SRLB01000033.1"/>
</dbReference>
<name>A0A4Z0NI18_9HYPH</name>
<accession>A0A4Z0NI18</accession>
<feature type="chain" id="PRO_5021344615" evidence="1">
    <location>
        <begin position="20"/>
        <end position="274"/>
    </location>
</feature>
<protein>
    <submittedName>
        <fullName evidence="2">Uncharacterized protein</fullName>
    </submittedName>
</protein>
<sequence length="274" mass="29821">MRRTGMAVAAALGIGTAAAQEADPSAAAHDLMRQVNRKYEALRPIPRQAILRISATVSAYDRPDRTVRGTAIALQRDRAARFDMDSTLVERAEAPFSPDTSSPAGHLVWVTDGDVLRARYAQPPGSGIADREFRVDLSRLPEGLSAQFRDPMSEPELAAQYLQTPFSVEERVHEGRIVRVLRSQAAVAFTGRSRAFVTLTVDPASMLIVRAAYEGSYRGGREGEHYYYATVIDVAYRLYVPIADDAFALTLAPDAEDATPLVAEEGRAALGMAP</sequence>
<feature type="signal peptide" evidence="1">
    <location>
        <begin position="1"/>
        <end position="19"/>
    </location>
</feature>
<gene>
    <name evidence="2" type="ORF">EU555_29560</name>
</gene>
<evidence type="ECO:0000256" key="1">
    <source>
        <dbReference type="SAM" id="SignalP"/>
    </source>
</evidence>
<dbReference type="Proteomes" id="UP000297535">
    <property type="component" value="Unassembled WGS sequence"/>
</dbReference>
<keyword evidence="3" id="KW-1185">Reference proteome</keyword>
<proteinExistence type="predicted"/>
<dbReference type="AlphaFoldDB" id="A0A4Z0NI18"/>
<evidence type="ECO:0000313" key="2">
    <source>
        <dbReference type="EMBL" id="TGD95125.1"/>
    </source>
</evidence>
<evidence type="ECO:0000313" key="3">
    <source>
        <dbReference type="Proteomes" id="UP000297535"/>
    </source>
</evidence>
<organism evidence="2 3">
    <name type="scientific">Methylobacterium nonmethylotrophicum</name>
    <dbReference type="NCBI Taxonomy" id="1141884"/>
    <lineage>
        <taxon>Bacteria</taxon>
        <taxon>Pseudomonadati</taxon>
        <taxon>Pseudomonadota</taxon>
        <taxon>Alphaproteobacteria</taxon>
        <taxon>Hyphomicrobiales</taxon>
        <taxon>Methylobacteriaceae</taxon>
        <taxon>Methylobacterium</taxon>
    </lineage>
</organism>
<dbReference type="EMBL" id="SRLB01000033">
    <property type="protein sequence ID" value="TGD95125.1"/>
    <property type="molecule type" value="Genomic_DNA"/>
</dbReference>
<keyword evidence="1" id="KW-0732">Signal</keyword>
<reference evidence="2 3" key="1">
    <citation type="submission" date="2019-04" db="EMBL/GenBank/DDBJ databases">
        <authorList>
            <person name="Feng G."/>
            <person name="Zhu H."/>
        </authorList>
    </citation>
    <scope>NUCLEOTIDE SEQUENCE [LARGE SCALE GENOMIC DNA]</scope>
    <source>
        <strain evidence="2 3">6HR-1</strain>
    </source>
</reference>